<sequence length="28" mass="3230">MGKSQQVVEESITKSQRKTFLSSQIIYI</sequence>
<proteinExistence type="predicted"/>
<dbReference type="AlphaFoldDB" id="A0A2P2R4U9"/>
<name>A0A2P2R4U9_RHIMU</name>
<evidence type="ECO:0000313" key="1">
    <source>
        <dbReference type="EMBL" id="MBX74309.1"/>
    </source>
</evidence>
<accession>A0A2P2R4U9</accession>
<dbReference type="EMBL" id="GGEC01093825">
    <property type="protein sequence ID" value="MBX74309.1"/>
    <property type="molecule type" value="Transcribed_RNA"/>
</dbReference>
<reference evidence="1" key="1">
    <citation type="submission" date="2018-02" db="EMBL/GenBank/DDBJ databases">
        <title>Rhizophora mucronata_Transcriptome.</title>
        <authorList>
            <person name="Meera S.P."/>
            <person name="Sreeshan A."/>
            <person name="Augustine A."/>
        </authorList>
    </citation>
    <scope>NUCLEOTIDE SEQUENCE</scope>
    <source>
        <tissue evidence="1">Leaf</tissue>
    </source>
</reference>
<protein>
    <submittedName>
        <fullName evidence="1">Uncharacterized protein</fullName>
    </submittedName>
</protein>
<organism evidence="1">
    <name type="scientific">Rhizophora mucronata</name>
    <name type="common">Asiatic mangrove</name>
    <dbReference type="NCBI Taxonomy" id="61149"/>
    <lineage>
        <taxon>Eukaryota</taxon>
        <taxon>Viridiplantae</taxon>
        <taxon>Streptophyta</taxon>
        <taxon>Embryophyta</taxon>
        <taxon>Tracheophyta</taxon>
        <taxon>Spermatophyta</taxon>
        <taxon>Magnoliopsida</taxon>
        <taxon>eudicotyledons</taxon>
        <taxon>Gunneridae</taxon>
        <taxon>Pentapetalae</taxon>
        <taxon>rosids</taxon>
        <taxon>fabids</taxon>
        <taxon>Malpighiales</taxon>
        <taxon>Rhizophoraceae</taxon>
        <taxon>Rhizophora</taxon>
    </lineage>
</organism>